<dbReference type="OrthoDB" id="45815at2157"/>
<dbReference type="InterPro" id="IPR054947">
    <property type="entry name" value="GlcT_permease"/>
</dbReference>
<feature type="transmembrane region" description="Helical" evidence="5">
    <location>
        <begin position="252"/>
        <end position="277"/>
    </location>
</feature>
<comment type="subcellular location">
    <subcellularLocation>
        <location evidence="5">Cell membrane</location>
        <topology evidence="5">Multi-pass membrane protein</topology>
    </subcellularLocation>
    <subcellularLocation>
        <location evidence="1">Membrane</location>
        <topology evidence="1">Multi-pass membrane protein</topology>
    </subcellularLocation>
</comment>
<feature type="transmembrane region" description="Helical" evidence="5">
    <location>
        <begin position="150"/>
        <end position="174"/>
    </location>
</feature>
<keyword evidence="3 5" id="KW-1133">Transmembrane helix</keyword>
<keyword evidence="5" id="KW-0813">Transport</keyword>
<dbReference type="NCBIfam" id="NF040931">
    <property type="entry name" value="ABC_arch_GlcT"/>
    <property type="match status" value="1"/>
</dbReference>
<proteinExistence type="inferred from homology"/>
<dbReference type="EMBL" id="BMNL01000003">
    <property type="protein sequence ID" value="GGP21787.1"/>
    <property type="molecule type" value="Genomic_DNA"/>
</dbReference>
<dbReference type="GO" id="GO:0005886">
    <property type="term" value="C:plasma membrane"/>
    <property type="evidence" value="ECO:0007669"/>
    <property type="project" value="UniProtKB-SubCell"/>
</dbReference>
<reference evidence="7" key="1">
    <citation type="journal article" date="2014" name="Int. J. Syst. Evol. Microbiol.">
        <title>Complete genome sequence of Corynebacterium casei LMG S-19264T (=DSM 44701T), isolated from a smear-ripened cheese.</title>
        <authorList>
            <consortium name="US DOE Joint Genome Institute (JGI-PGF)"/>
            <person name="Walter F."/>
            <person name="Albersmeier A."/>
            <person name="Kalinowski J."/>
            <person name="Ruckert C."/>
        </authorList>
    </citation>
    <scope>NUCLEOTIDE SEQUENCE</scope>
    <source>
        <strain evidence="7">JCM 10088</strain>
    </source>
</reference>
<dbReference type="SUPFAM" id="SSF161098">
    <property type="entry name" value="MetI-like"/>
    <property type="match status" value="1"/>
</dbReference>
<dbReference type="PROSITE" id="PS50928">
    <property type="entry name" value="ABC_TM1"/>
    <property type="match status" value="1"/>
</dbReference>
<comment type="similarity">
    <text evidence="5">Belongs to the binding-protein-dependent transport system permease family.</text>
</comment>
<evidence type="ECO:0000256" key="5">
    <source>
        <dbReference type="RuleBase" id="RU363032"/>
    </source>
</evidence>
<gene>
    <name evidence="7" type="ORF">GCM10007981_15010</name>
</gene>
<feature type="transmembrane region" description="Helical" evidence="5">
    <location>
        <begin position="62"/>
        <end position="90"/>
    </location>
</feature>
<keyword evidence="8" id="KW-1185">Reference proteome</keyword>
<protein>
    <submittedName>
        <fullName evidence="7">Sugar ABC transporter permease</fullName>
    </submittedName>
</protein>
<dbReference type="AlphaFoldDB" id="A0A830GV37"/>
<name>A0A830GV37_9CREN</name>
<dbReference type="PANTHER" id="PTHR43759:SF1">
    <property type="entry name" value="GLUCOSE IMPORT SYSTEM PERMEASE PROTEIN GLCT"/>
    <property type="match status" value="1"/>
</dbReference>
<comment type="caution">
    <text evidence="7">The sequence shown here is derived from an EMBL/GenBank/DDBJ whole genome shotgun (WGS) entry which is preliminary data.</text>
</comment>
<accession>A0A830GV37</accession>
<feature type="transmembrane region" description="Helical" evidence="5">
    <location>
        <begin position="194"/>
        <end position="219"/>
    </location>
</feature>
<dbReference type="GO" id="GO:0055085">
    <property type="term" value="P:transmembrane transport"/>
    <property type="evidence" value="ECO:0007669"/>
    <property type="project" value="InterPro"/>
</dbReference>
<feature type="transmembrane region" description="Helical" evidence="5">
    <location>
        <begin position="7"/>
        <end position="28"/>
    </location>
</feature>
<keyword evidence="4 5" id="KW-0472">Membrane</keyword>
<dbReference type="Proteomes" id="UP000610960">
    <property type="component" value="Unassembled WGS sequence"/>
</dbReference>
<evidence type="ECO:0000256" key="4">
    <source>
        <dbReference type="ARBA" id="ARBA00023136"/>
    </source>
</evidence>
<organism evidence="7 8">
    <name type="scientific">Thermocladium modestius</name>
    <dbReference type="NCBI Taxonomy" id="62609"/>
    <lineage>
        <taxon>Archaea</taxon>
        <taxon>Thermoproteota</taxon>
        <taxon>Thermoprotei</taxon>
        <taxon>Thermoproteales</taxon>
        <taxon>Thermoproteaceae</taxon>
        <taxon>Thermocladium</taxon>
    </lineage>
</organism>
<evidence type="ECO:0000313" key="8">
    <source>
        <dbReference type="Proteomes" id="UP000610960"/>
    </source>
</evidence>
<keyword evidence="2 5" id="KW-0812">Transmembrane</keyword>
<evidence type="ECO:0000313" key="7">
    <source>
        <dbReference type="EMBL" id="GGP21787.1"/>
    </source>
</evidence>
<dbReference type="InterPro" id="IPR035906">
    <property type="entry name" value="MetI-like_sf"/>
</dbReference>
<dbReference type="Gene3D" id="1.10.3720.10">
    <property type="entry name" value="MetI-like"/>
    <property type="match status" value="1"/>
</dbReference>
<dbReference type="InterPro" id="IPR052730">
    <property type="entry name" value="Sugar_ABC_transporter"/>
</dbReference>
<evidence type="ECO:0000256" key="3">
    <source>
        <dbReference type="ARBA" id="ARBA00022989"/>
    </source>
</evidence>
<evidence type="ECO:0000256" key="2">
    <source>
        <dbReference type="ARBA" id="ARBA00022692"/>
    </source>
</evidence>
<dbReference type="PANTHER" id="PTHR43759">
    <property type="entry name" value="TREHALOSE TRANSPORT SYSTEM PERMEASE PROTEIN SUGA"/>
    <property type="match status" value="1"/>
</dbReference>
<feature type="domain" description="ABC transmembrane type-1" evidence="6">
    <location>
        <begin position="62"/>
        <end position="274"/>
    </location>
</feature>
<reference evidence="7" key="2">
    <citation type="submission" date="2020-09" db="EMBL/GenBank/DDBJ databases">
        <authorList>
            <person name="Sun Q."/>
            <person name="Ohkuma M."/>
        </authorList>
    </citation>
    <scope>NUCLEOTIDE SEQUENCE</scope>
    <source>
        <strain evidence="7">JCM 10088</strain>
    </source>
</reference>
<dbReference type="RefSeq" id="WP_188596776.1">
    <property type="nucleotide sequence ID" value="NZ_BMNL01000003.1"/>
</dbReference>
<dbReference type="Pfam" id="PF00528">
    <property type="entry name" value="BPD_transp_1"/>
    <property type="match status" value="1"/>
</dbReference>
<evidence type="ECO:0000259" key="6">
    <source>
        <dbReference type="PROSITE" id="PS50928"/>
    </source>
</evidence>
<feature type="transmembrane region" description="Helical" evidence="5">
    <location>
        <begin position="102"/>
        <end position="121"/>
    </location>
</feature>
<evidence type="ECO:0000256" key="1">
    <source>
        <dbReference type="ARBA" id="ARBA00004141"/>
    </source>
</evidence>
<dbReference type="CDD" id="cd06261">
    <property type="entry name" value="TM_PBP2"/>
    <property type="match status" value="1"/>
</dbReference>
<dbReference type="InterPro" id="IPR000515">
    <property type="entry name" value="MetI-like"/>
</dbReference>
<sequence>MRIQGLLMAIPTIFFSFLLLYLVLWNFYYSFTNWSLLNPHPSFVGFQTYASLLSTEYFSISFLHSILLSVGTVVFGNLLGLLFASLLYFLGNERMRSVYLSLLIYPLSISMAANSLIWLWLFNIHIGINWLLHLLHIPALLWLSSPSTEFPSLMVVVIWAYAGLSLIFYLAAFMGVDKTLIEAARIDRANPFRILFRVLLPNSMNGFIVSSALLFLFSFRIFSPPYLLSGGPTNIFLQTSVVYMYYLFTTEYFAQASAVATIITAIATAVVIPYALYGIKRWMRHE</sequence>